<dbReference type="AlphaFoldDB" id="A0A266M084"/>
<dbReference type="PANTHER" id="PTHR33653:SF1">
    <property type="entry name" value="RIBONUCLEASE VAPC2"/>
    <property type="match status" value="1"/>
</dbReference>
<comment type="similarity">
    <text evidence="7 8">Belongs to the PINc/VapC protein family.</text>
</comment>
<reference evidence="10 11" key="1">
    <citation type="submission" date="2017-08" db="EMBL/GenBank/DDBJ databases">
        <title>Genomic and metabolic characterisation of spoilage-associated Pseudomonas species.</title>
        <authorList>
            <person name="Stanborough T."/>
            <person name="Fegan N."/>
            <person name="Powell S.M."/>
            <person name="Singh T."/>
            <person name="Tamplin M.L."/>
            <person name="Chandry P.S."/>
        </authorList>
    </citation>
    <scope>NUCLEOTIDE SEQUENCE [LARGE SCALE GENOMIC DNA]</scope>
    <source>
        <strain evidence="10 11">F1820</strain>
    </source>
</reference>
<feature type="binding site" evidence="8">
    <location>
        <position position="5"/>
    </location>
    <ligand>
        <name>Mg(2+)</name>
        <dbReference type="ChEBI" id="CHEBI:18420"/>
    </ligand>
</feature>
<dbReference type="GO" id="GO:0000287">
    <property type="term" value="F:magnesium ion binding"/>
    <property type="evidence" value="ECO:0007669"/>
    <property type="project" value="UniProtKB-UniRule"/>
</dbReference>
<dbReference type="CDD" id="cd18731">
    <property type="entry name" value="PIN_NgFitB-like"/>
    <property type="match status" value="1"/>
</dbReference>
<dbReference type="EC" id="3.1.-.-" evidence="8"/>
<comment type="cofactor">
    <cofactor evidence="1 8">
        <name>Mg(2+)</name>
        <dbReference type="ChEBI" id="CHEBI:18420"/>
    </cofactor>
</comment>
<dbReference type="GO" id="GO:0016787">
    <property type="term" value="F:hydrolase activity"/>
    <property type="evidence" value="ECO:0007669"/>
    <property type="project" value="UniProtKB-KW"/>
</dbReference>
<name>A0A266M084_PSEFR</name>
<dbReference type="SUPFAM" id="SSF88723">
    <property type="entry name" value="PIN domain-like"/>
    <property type="match status" value="1"/>
</dbReference>
<feature type="domain" description="PIN" evidence="9">
    <location>
        <begin position="2"/>
        <end position="123"/>
    </location>
</feature>
<dbReference type="InterPro" id="IPR002716">
    <property type="entry name" value="PIN_dom"/>
</dbReference>
<keyword evidence="8" id="KW-0800">Toxin</keyword>
<evidence type="ECO:0000256" key="1">
    <source>
        <dbReference type="ARBA" id="ARBA00001946"/>
    </source>
</evidence>
<dbReference type="HAMAP" id="MF_00265">
    <property type="entry name" value="VapC_Nob1"/>
    <property type="match status" value="1"/>
</dbReference>
<dbReference type="GO" id="GO:0090729">
    <property type="term" value="F:toxin activity"/>
    <property type="evidence" value="ECO:0007669"/>
    <property type="project" value="UniProtKB-KW"/>
</dbReference>
<evidence type="ECO:0000256" key="2">
    <source>
        <dbReference type="ARBA" id="ARBA00022649"/>
    </source>
</evidence>
<dbReference type="InterPro" id="IPR029060">
    <property type="entry name" value="PIN-like_dom_sf"/>
</dbReference>
<evidence type="ECO:0000313" key="10">
    <source>
        <dbReference type="EMBL" id="OZY43771.1"/>
    </source>
</evidence>
<dbReference type="GO" id="GO:0004540">
    <property type="term" value="F:RNA nuclease activity"/>
    <property type="evidence" value="ECO:0007669"/>
    <property type="project" value="InterPro"/>
</dbReference>
<evidence type="ECO:0000256" key="6">
    <source>
        <dbReference type="ARBA" id="ARBA00022842"/>
    </source>
</evidence>
<evidence type="ECO:0000256" key="3">
    <source>
        <dbReference type="ARBA" id="ARBA00022722"/>
    </source>
</evidence>
<evidence type="ECO:0000259" key="9">
    <source>
        <dbReference type="Pfam" id="PF01850"/>
    </source>
</evidence>
<evidence type="ECO:0000256" key="4">
    <source>
        <dbReference type="ARBA" id="ARBA00022723"/>
    </source>
</evidence>
<dbReference type="Gene3D" id="3.40.50.1010">
    <property type="entry name" value="5'-nuclease"/>
    <property type="match status" value="1"/>
</dbReference>
<dbReference type="PANTHER" id="PTHR33653">
    <property type="entry name" value="RIBONUCLEASE VAPC2"/>
    <property type="match status" value="1"/>
</dbReference>
<dbReference type="InterPro" id="IPR022907">
    <property type="entry name" value="VapC_family"/>
</dbReference>
<evidence type="ECO:0000313" key="11">
    <source>
        <dbReference type="Proteomes" id="UP000216113"/>
    </source>
</evidence>
<dbReference type="EMBL" id="NQKL01000001">
    <property type="protein sequence ID" value="OZY43771.1"/>
    <property type="molecule type" value="Genomic_DNA"/>
</dbReference>
<proteinExistence type="inferred from homology"/>
<organism evidence="10 11">
    <name type="scientific">Pseudomonas fragi</name>
    <dbReference type="NCBI Taxonomy" id="296"/>
    <lineage>
        <taxon>Bacteria</taxon>
        <taxon>Pseudomonadati</taxon>
        <taxon>Pseudomonadota</taxon>
        <taxon>Gammaproteobacteria</taxon>
        <taxon>Pseudomonadales</taxon>
        <taxon>Pseudomonadaceae</taxon>
        <taxon>Pseudomonas</taxon>
    </lineage>
</organism>
<dbReference type="Proteomes" id="UP000216113">
    <property type="component" value="Unassembled WGS sequence"/>
</dbReference>
<evidence type="ECO:0000256" key="5">
    <source>
        <dbReference type="ARBA" id="ARBA00022801"/>
    </source>
</evidence>
<protein>
    <recommendedName>
        <fullName evidence="8">Ribonuclease VapC</fullName>
        <shortName evidence="8">RNase VapC</shortName>
        <ecNumber evidence="8">3.1.-.-</ecNumber>
    </recommendedName>
    <alternativeName>
        <fullName evidence="8">Toxin VapC</fullName>
    </alternativeName>
</protein>
<evidence type="ECO:0000256" key="7">
    <source>
        <dbReference type="ARBA" id="ARBA00038093"/>
    </source>
</evidence>
<dbReference type="InterPro" id="IPR050556">
    <property type="entry name" value="Type_II_TA_system_RNase"/>
</dbReference>
<gene>
    <name evidence="8" type="primary">vapC</name>
    <name evidence="10" type="ORF">CJF43_02010</name>
</gene>
<feature type="binding site" evidence="8">
    <location>
        <position position="104"/>
    </location>
    <ligand>
        <name>Mg(2+)</name>
        <dbReference type="ChEBI" id="CHEBI:18420"/>
    </ligand>
</feature>
<keyword evidence="5 8" id="KW-0378">Hydrolase</keyword>
<dbReference type="RefSeq" id="WP_095027744.1">
    <property type="nucleotide sequence ID" value="NZ_NQKL01000001.1"/>
</dbReference>
<keyword evidence="6 8" id="KW-0460">Magnesium</keyword>
<dbReference type="Pfam" id="PF01850">
    <property type="entry name" value="PIN"/>
    <property type="match status" value="1"/>
</dbReference>
<comment type="caution">
    <text evidence="10">The sequence shown here is derived from an EMBL/GenBank/DDBJ whole genome shotgun (WGS) entry which is preliminary data.</text>
</comment>
<sequence length="142" mass="15550">MIILDTNVLSELMRTQPNPGVMAWIDAQSADGLFISAITMAEILHGIARLPASKRKDHLHEMARAIFSEDFADRVLPFDAHAASRYAQWVADSEAKGKPVSMADAQIAAICQLHNASLATRNVKDFAHGNVSLINPWLVDES</sequence>
<keyword evidence="2 8" id="KW-1277">Toxin-antitoxin system</keyword>
<keyword evidence="3 8" id="KW-0540">Nuclease</keyword>
<evidence type="ECO:0000256" key="8">
    <source>
        <dbReference type="HAMAP-Rule" id="MF_00265"/>
    </source>
</evidence>
<accession>A0A266M084</accession>
<comment type="function">
    <text evidence="8">Toxic component of a toxin-antitoxin (TA) system. An RNase.</text>
</comment>
<keyword evidence="4 8" id="KW-0479">Metal-binding</keyword>